<evidence type="ECO:0000259" key="1">
    <source>
        <dbReference type="Pfam" id="PF08241"/>
    </source>
</evidence>
<dbReference type="CDD" id="cd02440">
    <property type="entry name" value="AdoMet_MTases"/>
    <property type="match status" value="1"/>
</dbReference>
<name>A0A830HVE3_9CHLO</name>
<dbReference type="AlphaFoldDB" id="A0A830HVE3"/>
<dbReference type="SUPFAM" id="SSF53335">
    <property type="entry name" value="S-adenosyl-L-methionine-dependent methyltransferases"/>
    <property type="match status" value="1"/>
</dbReference>
<dbReference type="EMBL" id="BNJQ01000022">
    <property type="protein sequence ID" value="GHP08859.1"/>
    <property type="molecule type" value="Genomic_DNA"/>
</dbReference>
<dbReference type="GO" id="GO:0008757">
    <property type="term" value="F:S-adenosylmethionine-dependent methyltransferase activity"/>
    <property type="evidence" value="ECO:0007669"/>
    <property type="project" value="InterPro"/>
</dbReference>
<protein>
    <recommendedName>
        <fullName evidence="1">Methyltransferase type 11 domain-containing protein</fullName>
    </recommendedName>
</protein>
<evidence type="ECO:0000313" key="2">
    <source>
        <dbReference type="EMBL" id="GHP08859.1"/>
    </source>
</evidence>
<dbReference type="PANTHER" id="PTHR43591:SF24">
    <property type="entry name" value="2-METHOXY-6-POLYPRENYL-1,4-BENZOQUINOL METHYLASE, MITOCHONDRIAL"/>
    <property type="match status" value="1"/>
</dbReference>
<comment type="caution">
    <text evidence="2">The sequence shown here is derived from an EMBL/GenBank/DDBJ whole genome shotgun (WGS) entry which is preliminary data.</text>
</comment>
<dbReference type="PANTHER" id="PTHR43591">
    <property type="entry name" value="METHYLTRANSFERASE"/>
    <property type="match status" value="1"/>
</dbReference>
<dbReference type="Proteomes" id="UP000660262">
    <property type="component" value="Unassembled WGS sequence"/>
</dbReference>
<organism evidence="2 3">
    <name type="scientific">Pycnococcus provasolii</name>
    <dbReference type="NCBI Taxonomy" id="41880"/>
    <lineage>
        <taxon>Eukaryota</taxon>
        <taxon>Viridiplantae</taxon>
        <taxon>Chlorophyta</taxon>
        <taxon>Pseudoscourfieldiophyceae</taxon>
        <taxon>Pseudoscourfieldiales</taxon>
        <taxon>Pycnococcaceae</taxon>
        <taxon>Pycnococcus</taxon>
    </lineage>
</organism>
<keyword evidence="3" id="KW-1185">Reference proteome</keyword>
<accession>A0A830HVE3</accession>
<sequence>MADTTFADLEARGWCSAEVASPYVRFFEHLTAQCVPRMLASCDVVGDSTSSSLTRVLDVATGHGVVAIAAAAKGGQVTAVDFSEPFLDMAKQSAQSKGLNNIKFVQADAQKLPFDDASFDVVLCNFGVLHLGEPDAFFAEASRCLAPGGKLAFTVWVAPPKTVPFEITLRSVRECGNADVPLPQGPSFFKYADAASVASAMEAVGLEPTVLAEEVPQTMQLDRAEDLFELFATGTVRTRALLRAQTDDARRAIAARMAEEVRTAGLNLPCPACLSVAVKKS</sequence>
<reference evidence="2" key="1">
    <citation type="submission" date="2020-10" db="EMBL/GenBank/DDBJ databases">
        <title>Unveiling of a novel bifunctional photoreceptor, Dualchrome1, isolated from a cosmopolitan green alga.</title>
        <authorList>
            <person name="Suzuki S."/>
            <person name="Kawachi M."/>
        </authorList>
    </citation>
    <scope>NUCLEOTIDE SEQUENCE</scope>
    <source>
        <strain evidence="2">NIES 2893</strain>
    </source>
</reference>
<dbReference type="Gene3D" id="3.40.50.150">
    <property type="entry name" value="Vaccinia Virus protein VP39"/>
    <property type="match status" value="1"/>
</dbReference>
<proteinExistence type="predicted"/>
<feature type="domain" description="Methyltransferase type 11" evidence="1">
    <location>
        <begin position="57"/>
        <end position="153"/>
    </location>
</feature>
<dbReference type="InterPro" id="IPR029063">
    <property type="entry name" value="SAM-dependent_MTases_sf"/>
</dbReference>
<dbReference type="OrthoDB" id="411785at2759"/>
<gene>
    <name evidence="2" type="ORF">PPROV_000759600</name>
</gene>
<dbReference type="InterPro" id="IPR013216">
    <property type="entry name" value="Methyltransf_11"/>
</dbReference>
<evidence type="ECO:0000313" key="3">
    <source>
        <dbReference type="Proteomes" id="UP000660262"/>
    </source>
</evidence>
<dbReference type="Pfam" id="PF08241">
    <property type="entry name" value="Methyltransf_11"/>
    <property type="match status" value="1"/>
</dbReference>